<dbReference type="SUPFAM" id="SSF46785">
    <property type="entry name" value="Winged helix' DNA-binding domain"/>
    <property type="match status" value="1"/>
</dbReference>
<dbReference type="InterPro" id="IPR036388">
    <property type="entry name" value="WH-like_DNA-bd_sf"/>
</dbReference>
<dbReference type="InterPro" id="IPR000835">
    <property type="entry name" value="HTH_MarR-typ"/>
</dbReference>
<dbReference type="RefSeq" id="WP_151157510.1">
    <property type="nucleotide sequence ID" value="NZ_VZRA01000003.1"/>
</dbReference>
<feature type="domain" description="HTH marR-type" evidence="4">
    <location>
        <begin position="1"/>
        <end position="137"/>
    </location>
</feature>
<dbReference type="Proteomes" id="UP000798046">
    <property type="component" value="Unassembled WGS sequence"/>
</dbReference>
<keyword evidence="3" id="KW-0804">Transcription</keyword>
<evidence type="ECO:0000256" key="3">
    <source>
        <dbReference type="ARBA" id="ARBA00023163"/>
    </source>
</evidence>
<dbReference type="PANTHER" id="PTHR42756">
    <property type="entry name" value="TRANSCRIPTIONAL REGULATOR, MARR"/>
    <property type="match status" value="1"/>
</dbReference>
<evidence type="ECO:0000313" key="5">
    <source>
        <dbReference type="EMBL" id="KAB0669855.1"/>
    </source>
</evidence>
<dbReference type="PROSITE" id="PS50995">
    <property type="entry name" value="HTH_MARR_2"/>
    <property type="match status" value="1"/>
</dbReference>
<evidence type="ECO:0000256" key="2">
    <source>
        <dbReference type="ARBA" id="ARBA00023125"/>
    </source>
</evidence>
<dbReference type="SMART" id="SM00347">
    <property type="entry name" value="HTH_MARR"/>
    <property type="match status" value="1"/>
</dbReference>
<comment type="caution">
    <text evidence="5">The sequence shown here is derived from an EMBL/GenBank/DDBJ whole genome shotgun (WGS) entry which is preliminary data.</text>
</comment>
<name>A0ABQ6TNX2_9BACT</name>
<protein>
    <submittedName>
        <fullName evidence="5">MarR family transcriptional regulator</fullName>
    </submittedName>
</protein>
<dbReference type="PROSITE" id="PS01117">
    <property type="entry name" value="HTH_MARR_1"/>
    <property type="match status" value="1"/>
</dbReference>
<accession>A0ABQ6TNX2</accession>
<proteinExistence type="predicted"/>
<dbReference type="InterPro" id="IPR036390">
    <property type="entry name" value="WH_DNA-bd_sf"/>
</dbReference>
<dbReference type="PRINTS" id="PR00598">
    <property type="entry name" value="HTHMARR"/>
</dbReference>
<evidence type="ECO:0000256" key="1">
    <source>
        <dbReference type="ARBA" id="ARBA00023015"/>
    </source>
</evidence>
<keyword evidence="6" id="KW-1185">Reference proteome</keyword>
<dbReference type="InterPro" id="IPR023187">
    <property type="entry name" value="Tscrpt_reg_MarR-type_CS"/>
</dbReference>
<dbReference type="PANTHER" id="PTHR42756:SF1">
    <property type="entry name" value="TRANSCRIPTIONAL REPRESSOR OF EMRAB OPERON"/>
    <property type="match status" value="1"/>
</dbReference>
<gene>
    <name evidence="5" type="ORF">F6V30_13760</name>
</gene>
<dbReference type="Pfam" id="PF01047">
    <property type="entry name" value="MarR"/>
    <property type="match status" value="1"/>
</dbReference>
<reference evidence="5 6" key="1">
    <citation type="journal article" date="2020" name="Microorganisms">
        <title>Description of Three Novel Members in the Family Geobacteraceae, Oryzomonas japonicum gen. nov., sp. nov., Oryzomonas sagensis sp. nov., and Oryzomonas ruber sp. nov.</title>
        <authorList>
            <person name="Xu Z."/>
            <person name="Masuda Y."/>
            <person name="Hayakawa C."/>
            <person name="Ushijima N."/>
            <person name="Kawano K."/>
            <person name="Shiratori Y."/>
            <person name="Senoo K."/>
            <person name="Itoh H."/>
        </authorList>
    </citation>
    <scope>NUCLEOTIDE SEQUENCE [LARGE SCALE GENOMIC DNA]</scope>
    <source>
        <strain evidence="5 6">Red100</strain>
    </source>
</reference>
<evidence type="ECO:0000313" key="6">
    <source>
        <dbReference type="Proteomes" id="UP000798046"/>
    </source>
</evidence>
<sequence length="147" mass="16992">MYHIEKSVGFLLAKAYQRAFALFREELEEFDLTPPQYAILAFLWQQDGLTQVELSEKSQVDRTTLGGLIDRLEKYGLVERHPHPHDRRAHQIKLTPRGRSLESQLRECSKNALAKLTSGLSKKDVAELGRLLEILRGETRIYEKPTF</sequence>
<evidence type="ECO:0000259" key="4">
    <source>
        <dbReference type="PROSITE" id="PS50995"/>
    </source>
</evidence>
<keyword evidence="1" id="KW-0805">Transcription regulation</keyword>
<dbReference type="EMBL" id="VZRA01000003">
    <property type="protein sequence ID" value="KAB0669855.1"/>
    <property type="molecule type" value="Genomic_DNA"/>
</dbReference>
<organism evidence="5 6">
    <name type="scientific">Oryzomonas sagensis</name>
    <dbReference type="NCBI Taxonomy" id="2603857"/>
    <lineage>
        <taxon>Bacteria</taxon>
        <taxon>Pseudomonadati</taxon>
        <taxon>Thermodesulfobacteriota</taxon>
        <taxon>Desulfuromonadia</taxon>
        <taxon>Geobacterales</taxon>
        <taxon>Geobacteraceae</taxon>
        <taxon>Oryzomonas</taxon>
    </lineage>
</organism>
<keyword evidence="2" id="KW-0238">DNA-binding</keyword>
<dbReference type="Gene3D" id="1.10.10.10">
    <property type="entry name" value="Winged helix-like DNA-binding domain superfamily/Winged helix DNA-binding domain"/>
    <property type="match status" value="1"/>
</dbReference>